<keyword evidence="2" id="KW-1185">Reference proteome</keyword>
<sequence>MAKNGFGEETSGGGGKAERKIFSIMLARKVNRTETSLRNCAALSFICT</sequence>
<comment type="caution">
    <text evidence="1">The sequence shown here is derived from an EMBL/GenBank/DDBJ whole genome shotgun (WGS) entry which is preliminary data.</text>
</comment>
<gene>
    <name evidence="1" type="ORF">LKD34_01900</name>
</gene>
<protein>
    <submittedName>
        <fullName evidence="1">Uncharacterized protein</fullName>
    </submittedName>
</protein>
<evidence type="ECO:0000313" key="2">
    <source>
        <dbReference type="Proteomes" id="UP001199236"/>
    </source>
</evidence>
<reference evidence="1 2" key="1">
    <citation type="submission" date="2021-10" db="EMBL/GenBank/DDBJ databases">
        <title>Anaerobic single-cell dispensing facilitates the cultivation of human gut bacteria.</title>
        <authorList>
            <person name="Afrizal A."/>
        </authorList>
    </citation>
    <scope>NUCLEOTIDE SEQUENCE [LARGE SCALE GENOMIC DNA]</scope>
    <source>
        <strain evidence="1 2">CLA-AA-H223</strain>
    </source>
</reference>
<dbReference type="RefSeq" id="WP_227622096.1">
    <property type="nucleotide sequence ID" value="NZ_JAJEQO010000002.1"/>
</dbReference>
<accession>A0ABS8FCL1</accession>
<dbReference type="Proteomes" id="UP001199236">
    <property type="component" value="Unassembled WGS sequence"/>
</dbReference>
<evidence type="ECO:0000313" key="1">
    <source>
        <dbReference type="EMBL" id="MCC2212270.1"/>
    </source>
</evidence>
<organism evidence="1 2">
    <name type="scientific">Faecalibacterium hominis</name>
    <name type="common">ex Afrizal et al. 2022</name>
    <dbReference type="NCBI Taxonomy" id="2881265"/>
    <lineage>
        <taxon>Bacteria</taxon>
        <taxon>Bacillati</taxon>
        <taxon>Bacillota</taxon>
        <taxon>Clostridia</taxon>
        <taxon>Eubacteriales</taxon>
        <taxon>Oscillospiraceae</taxon>
        <taxon>Faecalibacterium</taxon>
    </lineage>
</organism>
<dbReference type="EMBL" id="JAJEQO010000002">
    <property type="protein sequence ID" value="MCC2212270.1"/>
    <property type="molecule type" value="Genomic_DNA"/>
</dbReference>
<proteinExistence type="predicted"/>
<name>A0ABS8FCL1_9FIRM</name>